<reference evidence="6 7" key="1">
    <citation type="journal article" date="2008" name="PLoS Genet.">
        <title>Genomic islands in the pathogenic filamentous fungus Aspergillus fumigatus.</title>
        <authorList>
            <person name="Fedorova N.D."/>
            <person name="Khaldi N."/>
            <person name="Joardar V.S."/>
            <person name="Maiti R."/>
            <person name="Amedeo P."/>
            <person name="Anderson M.J."/>
            <person name="Crabtree J."/>
            <person name="Silva J.C."/>
            <person name="Badger J.H."/>
            <person name="Albarraq A."/>
            <person name="Angiuoli S."/>
            <person name="Bussey H."/>
            <person name="Bowyer P."/>
            <person name="Cotty P.J."/>
            <person name="Dyer P.S."/>
            <person name="Egan A."/>
            <person name="Galens K."/>
            <person name="Fraser-Liggett C.M."/>
            <person name="Haas B.J."/>
            <person name="Inman J.M."/>
            <person name="Kent R."/>
            <person name="Lemieux S."/>
            <person name="Malavazi I."/>
            <person name="Orvis J."/>
            <person name="Roemer T."/>
            <person name="Ronning C.M."/>
            <person name="Sundaram J.P."/>
            <person name="Sutton G."/>
            <person name="Turner G."/>
            <person name="Venter J.C."/>
            <person name="White O.R."/>
            <person name="Whitty B.R."/>
            <person name="Youngman P."/>
            <person name="Wolfe K.H."/>
            <person name="Goldman G.H."/>
            <person name="Wortman J.R."/>
            <person name="Jiang B."/>
            <person name="Denning D.W."/>
            <person name="Nierman W.C."/>
        </authorList>
    </citation>
    <scope>NUCLEOTIDE SEQUENCE [LARGE SCALE GENOMIC DNA]</scope>
    <source>
        <strain evidence="7">ATCC 1007 / CBS 513.65 / DSM 816 / NCTC 3887 / NRRL 1</strain>
    </source>
</reference>
<keyword evidence="7" id="KW-1185">Reference proteome</keyword>
<keyword evidence="2" id="KW-0238">DNA-binding</keyword>
<evidence type="ECO:0000256" key="1">
    <source>
        <dbReference type="ARBA" id="ARBA00023015"/>
    </source>
</evidence>
<feature type="domain" description="Zn(2)-C6 fungal-type" evidence="5">
    <location>
        <begin position="117"/>
        <end position="153"/>
    </location>
</feature>
<accession>A1C7E3</accession>
<dbReference type="GO" id="GO:0003677">
    <property type="term" value="F:DNA binding"/>
    <property type="evidence" value="ECO:0007669"/>
    <property type="project" value="UniProtKB-KW"/>
</dbReference>
<dbReference type="SUPFAM" id="SSF57701">
    <property type="entry name" value="Zn2/Cys6 DNA-binding domain"/>
    <property type="match status" value="1"/>
</dbReference>
<dbReference type="CDD" id="cd00067">
    <property type="entry name" value="GAL4"/>
    <property type="match status" value="1"/>
</dbReference>
<evidence type="ECO:0000259" key="5">
    <source>
        <dbReference type="PROSITE" id="PS50048"/>
    </source>
</evidence>
<evidence type="ECO:0000313" key="7">
    <source>
        <dbReference type="Proteomes" id="UP000006701"/>
    </source>
</evidence>
<dbReference type="PROSITE" id="PS00463">
    <property type="entry name" value="ZN2_CY6_FUNGAL_1"/>
    <property type="match status" value="1"/>
</dbReference>
<dbReference type="OMA" id="SWHDNDE"/>
<proteinExistence type="predicted"/>
<dbReference type="Gene3D" id="4.10.240.10">
    <property type="entry name" value="Zn(2)-C6 fungal-type DNA-binding domain"/>
    <property type="match status" value="1"/>
</dbReference>
<dbReference type="PROSITE" id="PS50048">
    <property type="entry name" value="ZN2_CY6_FUNGAL_2"/>
    <property type="match status" value="1"/>
</dbReference>
<dbReference type="InterPro" id="IPR036864">
    <property type="entry name" value="Zn2-C6_fun-type_DNA-bd_sf"/>
</dbReference>
<protein>
    <submittedName>
        <fullName evidence="6">C6 zinc finger domain protein</fullName>
    </submittedName>
</protein>
<name>A1C7E3_ASPCL</name>
<dbReference type="VEuPathDB" id="FungiDB:ACLA_073490"/>
<organism evidence="6 7">
    <name type="scientific">Aspergillus clavatus (strain ATCC 1007 / CBS 513.65 / DSM 816 / NCTC 3887 / NRRL 1 / QM 1276 / 107)</name>
    <dbReference type="NCBI Taxonomy" id="344612"/>
    <lineage>
        <taxon>Eukaryota</taxon>
        <taxon>Fungi</taxon>
        <taxon>Dikarya</taxon>
        <taxon>Ascomycota</taxon>
        <taxon>Pezizomycotina</taxon>
        <taxon>Eurotiomycetes</taxon>
        <taxon>Eurotiomycetidae</taxon>
        <taxon>Eurotiales</taxon>
        <taxon>Aspergillaceae</taxon>
        <taxon>Aspergillus</taxon>
        <taxon>Aspergillus subgen. Fumigati</taxon>
    </lineage>
</organism>
<gene>
    <name evidence="6" type="ORF">ACLA_073490</name>
</gene>
<dbReference type="KEGG" id="act:ACLA_073490"/>
<dbReference type="GeneID" id="4707926"/>
<dbReference type="AlphaFoldDB" id="A1C7E3"/>
<dbReference type="Proteomes" id="UP000006701">
    <property type="component" value="Unassembled WGS sequence"/>
</dbReference>
<dbReference type="HOGENOM" id="CLU_033923_0_0_1"/>
<keyword evidence="4" id="KW-0539">Nucleus</keyword>
<dbReference type="GO" id="GO:0000981">
    <property type="term" value="F:DNA-binding transcription factor activity, RNA polymerase II-specific"/>
    <property type="evidence" value="ECO:0007669"/>
    <property type="project" value="InterPro"/>
</dbReference>
<dbReference type="InterPro" id="IPR001138">
    <property type="entry name" value="Zn2Cys6_DnaBD"/>
</dbReference>
<keyword evidence="1" id="KW-0805">Transcription regulation</keyword>
<dbReference type="eggNOG" id="ENOG502SQIU">
    <property type="taxonomic scope" value="Eukaryota"/>
</dbReference>
<evidence type="ECO:0000256" key="3">
    <source>
        <dbReference type="ARBA" id="ARBA00023163"/>
    </source>
</evidence>
<dbReference type="GO" id="GO:0008270">
    <property type="term" value="F:zinc ion binding"/>
    <property type="evidence" value="ECO:0007669"/>
    <property type="project" value="InterPro"/>
</dbReference>
<evidence type="ECO:0000313" key="6">
    <source>
        <dbReference type="EMBL" id="EAW14314.1"/>
    </source>
</evidence>
<dbReference type="OrthoDB" id="5303703at2759"/>
<dbReference type="EMBL" id="DS027045">
    <property type="protein sequence ID" value="EAW14314.1"/>
    <property type="molecule type" value="Genomic_DNA"/>
</dbReference>
<evidence type="ECO:0000256" key="4">
    <source>
        <dbReference type="ARBA" id="ARBA00023242"/>
    </source>
</evidence>
<dbReference type="RefSeq" id="XP_001275740.1">
    <property type="nucleotide sequence ID" value="XM_001275739.1"/>
</dbReference>
<sequence length="441" mass="48523">MNFTSDAGKAFLASLPISEEETRPQDNDQWTKYWDIPDSVADSGEASGYLLRKREAPQVDKGCCVDLEEPVARGCWSCRNLQQDCSLVDKSLVYPCQTCKEDEIECELIIPPEWKRACERCRRSKKSCSYNHGETDHSLPCEQCRAMGMKCIAGPAKDKPPQKAKITTEEAELETHVPTATTPGTIWDTIPPLPSNGELLDPLFVPLGSEIDLGSLSNNLGQPSTSSIHTIQTSLAHPVNFTYEPPSDGSSPCHWCSNFAYGIMGLGKRTVEVIDFGDGRYVEVGGGHVSEGHEPSRMCVICALERIHVVNCPGHRIVPLRGYKVETFDFKAAYNSMVPVPGQTPKRTNPWCSLCPNPAFFGCGTLQTVNKYQEPVAPSSPDVKGCGLLLCDRCELLMRAFRGDLTKVVAKNEQGNAEFGSRADVNYILPGNDLYRCYTGT</sequence>
<keyword evidence="3" id="KW-0804">Transcription</keyword>
<evidence type="ECO:0000256" key="2">
    <source>
        <dbReference type="ARBA" id="ARBA00023125"/>
    </source>
</evidence>